<accession>A0A1H5Z7M8</accession>
<gene>
    <name evidence="1" type="ORF">SAMN04488130_109104</name>
</gene>
<organism evidence="1 2">
    <name type="scientific">Flavobacterium urumqiense</name>
    <dbReference type="NCBI Taxonomy" id="935224"/>
    <lineage>
        <taxon>Bacteria</taxon>
        <taxon>Pseudomonadati</taxon>
        <taxon>Bacteroidota</taxon>
        <taxon>Flavobacteriia</taxon>
        <taxon>Flavobacteriales</taxon>
        <taxon>Flavobacteriaceae</taxon>
        <taxon>Flavobacterium</taxon>
    </lineage>
</organism>
<evidence type="ECO:0000313" key="2">
    <source>
        <dbReference type="Proteomes" id="UP000236737"/>
    </source>
</evidence>
<protein>
    <submittedName>
        <fullName evidence="1">Uncharacterized protein</fullName>
    </submittedName>
</protein>
<evidence type="ECO:0000313" key="1">
    <source>
        <dbReference type="EMBL" id="SEG31376.1"/>
    </source>
</evidence>
<dbReference type="EMBL" id="FNVP01000009">
    <property type="protein sequence ID" value="SEG31376.1"/>
    <property type="molecule type" value="Genomic_DNA"/>
</dbReference>
<name>A0A1H5Z7M8_9FLAO</name>
<dbReference type="Proteomes" id="UP000236737">
    <property type="component" value="Unassembled WGS sequence"/>
</dbReference>
<dbReference type="OrthoDB" id="72471at2"/>
<keyword evidence="2" id="KW-1185">Reference proteome</keyword>
<dbReference type="RefSeq" id="WP_104000322.1">
    <property type="nucleotide sequence ID" value="NZ_FNVP01000009.1"/>
</dbReference>
<sequence>MSKTKFHPILFSTPMVQAIIEGRKTQTRRTKRLESINENPDNFKLLTSFDEPENLSTAFYTRNNGNLYVQFMNGSKNHDIKCPYEMGDVLWVRETFYTFSNWDHWKPRMLKSVNVEVFYTADLQDDYISKPLHRGKTRPNIFLPAAYARIFLKIKSIRVERLQSIDYKEAIKEGIEMKIVIEDGVDIPIQGWTNYLGGDYFTSGDGKNTPEERSFFSLWESINGKESLEQNPFVWVYEFEKIDKPLDFI</sequence>
<dbReference type="AlphaFoldDB" id="A0A1H5Z7M8"/>
<reference evidence="2" key="1">
    <citation type="submission" date="2016-10" db="EMBL/GenBank/DDBJ databases">
        <authorList>
            <person name="Varghese N."/>
            <person name="Submissions S."/>
        </authorList>
    </citation>
    <scope>NUCLEOTIDE SEQUENCE [LARGE SCALE GENOMIC DNA]</scope>
    <source>
        <strain evidence="2">CGMCC 1.9230</strain>
    </source>
</reference>
<proteinExistence type="predicted"/>